<organism evidence="1">
    <name type="scientific">marine sediment metagenome</name>
    <dbReference type="NCBI Taxonomy" id="412755"/>
    <lineage>
        <taxon>unclassified sequences</taxon>
        <taxon>metagenomes</taxon>
        <taxon>ecological metagenomes</taxon>
    </lineage>
</organism>
<name>X0TS62_9ZZZZ</name>
<proteinExistence type="predicted"/>
<evidence type="ECO:0000313" key="1">
    <source>
        <dbReference type="EMBL" id="GAF91002.1"/>
    </source>
</evidence>
<dbReference type="Gene3D" id="3.30.450.30">
    <property type="entry name" value="Dynein light chain 2a, cytoplasmic"/>
    <property type="match status" value="1"/>
</dbReference>
<feature type="non-terminal residue" evidence="1">
    <location>
        <position position="173"/>
    </location>
</feature>
<sequence length="173" mass="20037">MTINTVPKILYENKISEILDEIRDNYGILTRKGYIYGLIAVDQDAKIIAIDSRFDRQLNYWDLSSIGAALYGVSRQGQDFFEADYLERAAIIFNNLQLFVKSIGDVYIEEKKSKREILIVLLADSDVNIGVITYQMNRFSSKIKSEIEKSGFIQRTLKMSENELKEHIRKLKQ</sequence>
<evidence type="ECO:0008006" key="2">
    <source>
        <dbReference type="Google" id="ProtNLM"/>
    </source>
</evidence>
<reference evidence="1" key="1">
    <citation type="journal article" date="2014" name="Front. Microbiol.">
        <title>High frequency of phylogenetically diverse reductive dehalogenase-homologous genes in deep subseafloor sedimentary metagenomes.</title>
        <authorList>
            <person name="Kawai M."/>
            <person name="Futagami T."/>
            <person name="Toyoda A."/>
            <person name="Takaki Y."/>
            <person name="Nishi S."/>
            <person name="Hori S."/>
            <person name="Arai W."/>
            <person name="Tsubouchi T."/>
            <person name="Morono Y."/>
            <person name="Uchiyama I."/>
            <person name="Ito T."/>
            <person name="Fujiyama A."/>
            <person name="Inagaki F."/>
            <person name="Takami H."/>
        </authorList>
    </citation>
    <scope>NUCLEOTIDE SEQUENCE</scope>
    <source>
        <strain evidence="1">Expedition CK06-06</strain>
    </source>
</reference>
<dbReference type="AlphaFoldDB" id="X0TS62"/>
<protein>
    <recommendedName>
        <fullName evidence="2">Roadblock/LAMTOR2 domain-containing protein</fullName>
    </recommendedName>
</protein>
<dbReference type="SUPFAM" id="SSF103196">
    <property type="entry name" value="Roadblock/LC7 domain"/>
    <property type="match status" value="1"/>
</dbReference>
<comment type="caution">
    <text evidence="1">The sequence shown here is derived from an EMBL/GenBank/DDBJ whole genome shotgun (WGS) entry which is preliminary data.</text>
</comment>
<dbReference type="EMBL" id="BARS01016810">
    <property type="protein sequence ID" value="GAF91002.1"/>
    <property type="molecule type" value="Genomic_DNA"/>
</dbReference>
<gene>
    <name evidence="1" type="ORF">S01H1_27585</name>
</gene>
<accession>X0TS62</accession>